<keyword evidence="2" id="KW-1185">Reference proteome</keyword>
<accession>A0ACA9KH48</accession>
<organism evidence="1 2">
    <name type="scientific">Scutellospora calospora</name>
    <dbReference type="NCBI Taxonomy" id="85575"/>
    <lineage>
        <taxon>Eukaryota</taxon>
        <taxon>Fungi</taxon>
        <taxon>Fungi incertae sedis</taxon>
        <taxon>Mucoromycota</taxon>
        <taxon>Glomeromycotina</taxon>
        <taxon>Glomeromycetes</taxon>
        <taxon>Diversisporales</taxon>
        <taxon>Gigasporaceae</taxon>
        <taxon>Scutellospora</taxon>
    </lineage>
</organism>
<evidence type="ECO:0000313" key="1">
    <source>
        <dbReference type="EMBL" id="CAG8471450.1"/>
    </source>
</evidence>
<sequence length="61" mass="7021">MATKLILFITFVVLNKFVANLVNTVVPNPYMDEIFHISQAQKYCEGNYFEWDPKLTTPPGL</sequence>
<proteinExistence type="predicted"/>
<comment type="caution">
    <text evidence="1">The sequence shown here is derived from an EMBL/GenBank/DDBJ whole genome shotgun (WGS) entry which is preliminary data.</text>
</comment>
<protein>
    <submittedName>
        <fullName evidence="1">451_t:CDS:1</fullName>
    </submittedName>
</protein>
<gene>
    <name evidence="1" type="ORF">SCALOS_LOCUS2043</name>
</gene>
<reference evidence="1" key="1">
    <citation type="submission" date="2021-06" db="EMBL/GenBank/DDBJ databases">
        <authorList>
            <person name="Kallberg Y."/>
            <person name="Tangrot J."/>
            <person name="Rosling A."/>
        </authorList>
    </citation>
    <scope>NUCLEOTIDE SEQUENCE</scope>
    <source>
        <strain evidence="1">AU212A</strain>
    </source>
</reference>
<name>A0ACA9KH48_9GLOM</name>
<dbReference type="Proteomes" id="UP000789860">
    <property type="component" value="Unassembled WGS sequence"/>
</dbReference>
<evidence type="ECO:0000313" key="2">
    <source>
        <dbReference type="Proteomes" id="UP000789860"/>
    </source>
</evidence>
<dbReference type="EMBL" id="CAJVPM010001684">
    <property type="protein sequence ID" value="CAG8471450.1"/>
    <property type="molecule type" value="Genomic_DNA"/>
</dbReference>